<keyword evidence="4 6" id="KW-1133">Transmembrane helix</keyword>
<reference evidence="7 8" key="1">
    <citation type="submission" date="2012-09" db="EMBL/GenBank/DDBJ databases">
        <title>Genome Sequence of alkane-degrading Bacterium Alcanivorax sp. 521-1.</title>
        <authorList>
            <person name="Lai Q."/>
            <person name="Shao Z."/>
        </authorList>
    </citation>
    <scope>NUCLEOTIDE SEQUENCE [LARGE SCALE GENOMIC DNA]</scope>
    <source>
        <strain evidence="7 8">521-1</strain>
    </source>
</reference>
<evidence type="ECO:0000256" key="4">
    <source>
        <dbReference type="ARBA" id="ARBA00022989"/>
    </source>
</evidence>
<feature type="transmembrane region" description="Helical" evidence="6">
    <location>
        <begin position="209"/>
        <end position="233"/>
    </location>
</feature>
<feature type="transmembrane region" description="Helical" evidence="6">
    <location>
        <begin position="12"/>
        <end position="33"/>
    </location>
</feature>
<evidence type="ECO:0000256" key="6">
    <source>
        <dbReference type="SAM" id="Phobius"/>
    </source>
</evidence>
<feature type="transmembrane region" description="Helical" evidence="6">
    <location>
        <begin position="245"/>
        <end position="268"/>
    </location>
</feature>
<gene>
    <name evidence="7" type="ORF">Y5W_00444</name>
</gene>
<protein>
    <submittedName>
        <fullName evidence="7">Inner-membrane translocator</fullName>
    </submittedName>
</protein>
<keyword evidence="2" id="KW-1003">Cell membrane</keyword>
<accession>A0ABS0APH6</accession>
<dbReference type="Proteomes" id="UP000662703">
    <property type="component" value="Unassembled WGS sequence"/>
</dbReference>
<evidence type="ECO:0000256" key="5">
    <source>
        <dbReference type="ARBA" id="ARBA00023136"/>
    </source>
</evidence>
<dbReference type="InterPro" id="IPR043428">
    <property type="entry name" value="LivM-like"/>
</dbReference>
<dbReference type="EMBL" id="ARXX01000004">
    <property type="protein sequence ID" value="MBF5055150.1"/>
    <property type="molecule type" value="Genomic_DNA"/>
</dbReference>
<sequence length="339" mass="36062">MTNPRYDAVRLLCYGFLLLALVAAPWMGLYPVLGTKILCYALFACAFHLLLGYTGLASLGHAAFLGVGGYVAGYGIKAWALPPELALLAGLSVGALMGLVMGYVSIRRSGIYFTMITLALAQLVYFLCVQIPHTGGEDGLQGIDRGMLFGFINLHNDRVMYYTTLTIGVAAFLFIARVVRSPFGQALTAIKDNEPRAVSLGYHPDRYKLLVFTLSAALTGLAGALKAIGLGFVTLSDVHWMTSGHALLMTLVGGLGTLSGPVVGAVVLVTLENKIGELGALLASVTGIGWFATLGESVMMIMGIVFVICVLAFRRGIMGELDALRRRVRTPTPAPEPQS</sequence>
<evidence type="ECO:0000256" key="2">
    <source>
        <dbReference type="ARBA" id="ARBA00022475"/>
    </source>
</evidence>
<dbReference type="RefSeq" id="WP_194864027.1">
    <property type="nucleotide sequence ID" value="NZ_ARXX01000004.1"/>
</dbReference>
<dbReference type="CDD" id="cd06581">
    <property type="entry name" value="TM_PBP1_LivM_like"/>
    <property type="match status" value="1"/>
</dbReference>
<dbReference type="PANTHER" id="PTHR30482:SF17">
    <property type="entry name" value="ABC TRANSPORTER ATP-BINDING PROTEIN"/>
    <property type="match status" value="1"/>
</dbReference>
<organism evidence="7 8">
    <name type="scientific">Alloalcanivorax profundimaris</name>
    <dbReference type="NCBI Taxonomy" id="2735259"/>
    <lineage>
        <taxon>Bacteria</taxon>
        <taxon>Pseudomonadati</taxon>
        <taxon>Pseudomonadota</taxon>
        <taxon>Gammaproteobacteria</taxon>
        <taxon>Oceanospirillales</taxon>
        <taxon>Alcanivoracaceae</taxon>
        <taxon>Alloalcanivorax</taxon>
    </lineage>
</organism>
<name>A0ABS0APH6_9GAMM</name>
<feature type="transmembrane region" description="Helical" evidence="6">
    <location>
        <begin position="40"/>
        <end position="65"/>
    </location>
</feature>
<feature type="transmembrane region" description="Helical" evidence="6">
    <location>
        <begin position="111"/>
        <end position="132"/>
    </location>
</feature>
<evidence type="ECO:0000313" key="7">
    <source>
        <dbReference type="EMBL" id="MBF5055150.1"/>
    </source>
</evidence>
<dbReference type="PANTHER" id="PTHR30482">
    <property type="entry name" value="HIGH-AFFINITY BRANCHED-CHAIN AMINO ACID TRANSPORT SYSTEM PERMEASE"/>
    <property type="match status" value="1"/>
</dbReference>
<keyword evidence="5 6" id="KW-0472">Membrane</keyword>
<proteinExistence type="predicted"/>
<feature type="transmembrane region" description="Helical" evidence="6">
    <location>
        <begin position="85"/>
        <end position="104"/>
    </location>
</feature>
<dbReference type="InterPro" id="IPR001851">
    <property type="entry name" value="ABC_transp_permease"/>
</dbReference>
<keyword evidence="3 6" id="KW-0812">Transmembrane</keyword>
<comment type="subcellular location">
    <subcellularLocation>
        <location evidence="1">Cell inner membrane</location>
        <topology evidence="1">Multi-pass membrane protein</topology>
    </subcellularLocation>
</comment>
<evidence type="ECO:0000256" key="1">
    <source>
        <dbReference type="ARBA" id="ARBA00004429"/>
    </source>
</evidence>
<comment type="caution">
    <text evidence="7">The sequence shown here is derived from an EMBL/GenBank/DDBJ whole genome shotgun (WGS) entry which is preliminary data.</text>
</comment>
<feature type="transmembrane region" description="Helical" evidence="6">
    <location>
        <begin position="275"/>
        <end position="292"/>
    </location>
</feature>
<feature type="transmembrane region" description="Helical" evidence="6">
    <location>
        <begin position="298"/>
        <end position="317"/>
    </location>
</feature>
<evidence type="ECO:0000313" key="8">
    <source>
        <dbReference type="Proteomes" id="UP000662703"/>
    </source>
</evidence>
<feature type="transmembrane region" description="Helical" evidence="6">
    <location>
        <begin position="159"/>
        <end position="179"/>
    </location>
</feature>
<dbReference type="Pfam" id="PF02653">
    <property type="entry name" value="BPD_transp_2"/>
    <property type="match status" value="1"/>
</dbReference>
<evidence type="ECO:0000256" key="3">
    <source>
        <dbReference type="ARBA" id="ARBA00022692"/>
    </source>
</evidence>
<keyword evidence="8" id="KW-1185">Reference proteome</keyword>